<dbReference type="Proteomes" id="UP000217784">
    <property type="component" value="Unassembled WGS sequence"/>
</dbReference>
<name>A0A2A2H7P8_METBR</name>
<dbReference type="PROSITE" id="PS50110">
    <property type="entry name" value="RESPONSE_REGULATORY"/>
    <property type="match status" value="1"/>
</dbReference>
<comment type="caution">
    <text evidence="5">The sequence shown here is derived from an EMBL/GenBank/DDBJ whole genome shotgun (WGS) entry which is preliminary data.</text>
</comment>
<dbReference type="CDD" id="cd17534">
    <property type="entry name" value="REC_DC-like"/>
    <property type="match status" value="1"/>
</dbReference>
<dbReference type="Gene3D" id="3.40.50.2300">
    <property type="match status" value="1"/>
</dbReference>
<dbReference type="InterPro" id="IPR050595">
    <property type="entry name" value="Bact_response_regulator"/>
</dbReference>
<evidence type="ECO:0000313" key="6">
    <source>
        <dbReference type="Proteomes" id="UP000217784"/>
    </source>
</evidence>
<organism evidence="5 6">
    <name type="scientific">Methanobacterium bryantii</name>
    <dbReference type="NCBI Taxonomy" id="2161"/>
    <lineage>
        <taxon>Archaea</taxon>
        <taxon>Methanobacteriati</taxon>
        <taxon>Methanobacteriota</taxon>
        <taxon>Methanomada group</taxon>
        <taxon>Methanobacteria</taxon>
        <taxon>Methanobacteriales</taxon>
        <taxon>Methanobacteriaceae</taxon>
        <taxon>Methanobacterium</taxon>
    </lineage>
</organism>
<evidence type="ECO:0000256" key="1">
    <source>
        <dbReference type="ARBA" id="ARBA00022553"/>
    </source>
</evidence>
<keyword evidence="1 3" id="KW-0597">Phosphoprotein</keyword>
<protein>
    <recommendedName>
        <fullName evidence="4">Response regulatory domain-containing protein</fullName>
    </recommendedName>
</protein>
<sequence>MSELKILIVEDEGIISLEITQILQSQGYQPYAAFSNENTVEKAQKIQPDLVLMDIKLNGEDDGIKTAIEINEIMDVPVVYLTGCADKATLNAIKATEPYDYILKPFDGYELVSTIEMALNKHKLNL</sequence>
<dbReference type="InterPro" id="IPR001789">
    <property type="entry name" value="Sig_transdc_resp-reg_receiver"/>
</dbReference>
<dbReference type="InterPro" id="IPR011006">
    <property type="entry name" value="CheY-like_superfamily"/>
</dbReference>
<gene>
    <name evidence="5" type="ORF">ASJ80_09365</name>
</gene>
<keyword evidence="6" id="KW-1185">Reference proteome</keyword>
<dbReference type="AlphaFoldDB" id="A0A2A2H7P8"/>
<dbReference type="EMBL" id="LMVM01000005">
    <property type="protein sequence ID" value="PAV05449.1"/>
    <property type="molecule type" value="Genomic_DNA"/>
</dbReference>
<dbReference type="SMART" id="SM00448">
    <property type="entry name" value="REC"/>
    <property type="match status" value="1"/>
</dbReference>
<dbReference type="Pfam" id="PF00072">
    <property type="entry name" value="Response_reg"/>
    <property type="match status" value="1"/>
</dbReference>
<dbReference type="RefSeq" id="WP_095652003.1">
    <property type="nucleotide sequence ID" value="NZ_LMVM01000005.1"/>
</dbReference>
<dbReference type="SUPFAM" id="SSF52172">
    <property type="entry name" value="CheY-like"/>
    <property type="match status" value="1"/>
</dbReference>
<evidence type="ECO:0000256" key="3">
    <source>
        <dbReference type="PROSITE-ProRule" id="PRU00169"/>
    </source>
</evidence>
<feature type="modified residue" description="4-aspartylphosphate" evidence="3">
    <location>
        <position position="54"/>
    </location>
</feature>
<dbReference type="OrthoDB" id="2830at2157"/>
<dbReference type="GO" id="GO:0000160">
    <property type="term" value="P:phosphorelay signal transduction system"/>
    <property type="evidence" value="ECO:0007669"/>
    <property type="project" value="UniProtKB-KW"/>
</dbReference>
<evidence type="ECO:0000256" key="2">
    <source>
        <dbReference type="ARBA" id="ARBA00023012"/>
    </source>
</evidence>
<accession>A0A2A2H7P8</accession>
<keyword evidence="2" id="KW-0902">Two-component regulatory system</keyword>
<feature type="domain" description="Response regulatory" evidence="4">
    <location>
        <begin position="5"/>
        <end position="119"/>
    </location>
</feature>
<evidence type="ECO:0000259" key="4">
    <source>
        <dbReference type="PROSITE" id="PS50110"/>
    </source>
</evidence>
<dbReference type="PANTHER" id="PTHR44591:SF14">
    <property type="entry name" value="PROTEIN PILG"/>
    <property type="match status" value="1"/>
</dbReference>
<reference evidence="5 6" key="1">
    <citation type="journal article" date="2017" name="BMC Genomics">
        <title>Genomic analysis of methanogenic archaea reveals a shift towards energy conservation.</title>
        <authorList>
            <person name="Gilmore S.P."/>
            <person name="Henske J.K."/>
            <person name="Sexton J.A."/>
            <person name="Solomon K.V."/>
            <person name="Seppala S."/>
            <person name="Yoo J.I."/>
            <person name="Huyett L.M."/>
            <person name="Pressman A."/>
            <person name="Cogan J.Z."/>
            <person name="Kivenson V."/>
            <person name="Peng X."/>
            <person name="Tan Y."/>
            <person name="Valentine D.L."/>
            <person name="O'Malley M.A."/>
        </authorList>
    </citation>
    <scope>NUCLEOTIDE SEQUENCE [LARGE SCALE GENOMIC DNA]</scope>
    <source>
        <strain evidence="5 6">M.o.H.</strain>
    </source>
</reference>
<proteinExistence type="predicted"/>
<dbReference type="PANTHER" id="PTHR44591">
    <property type="entry name" value="STRESS RESPONSE REGULATOR PROTEIN 1"/>
    <property type="match status" value="1"/>
</dbReference>
<evidence type="ECO:0000313" key="5">
    <source>
        <dbReference type="EMBL" id="PAV05449.1"/>
    </source>
</evidence>